<evidence type="ECO:0000313" key="10">
    <source>
        <dbReference type="Proteomes" id="UP000230956"/>
    </source>
</evidence>
<dbReference type="PANTHER" id="PTHR33602">
    <property type="entry name" value="REGULATORY PROTEIN RECX FAMILY PROTEIN"/>
    <property type="match status" value="1"/>
</dbReference>
<evidence type="ECO:0000256" key="5">
    <source>
        <dbReference type="HAMAP-Rule" id="MF_01114"/>
    </source>
</evidence>
<comment type="function">
    <text evidence="5">Modulates RecA activity.</text>
</comment>
<dbReference type="GO" id="GO:0005737">
    <property type="term" value="C:cytoplasm"/>
    <property type="evidence" value="ECO:0007669"/>
    <property type="project" value="UniProtKB-SubCell"/>
</dbReference>
<name>A0A2M7T668_9ACTN</name>
<dbReference type="Pfam" id="PF21981">
    <property type="entry name" value="RecX_HTH3"/>
    <property type="match status" value="1"/>
</dbReference>
<dbReference type="InterPro" id="IPR053926">
    <property type="entry name" value="RecX_HTH_1st"/>
</dbReference>
<dbReference type="Gene3D" id="1.10.10.10">
    <property type="entry name" value="Winged helix-like DNA-binding domain superfamily/Winged helix DNA-binding domain"/>
    <property type="match status" value="3"/>
</dbReference>
<comment type="subcellular location">
    <subcellularLocation>
        <location evidence="1 5">Cytoplasm</location>
    </subcellularLocation>
</comment>
<sequence length="219" mass="25388">MQPEKIVTITALEQQVKRPWRTSIFIDGTFWRAYDTETIVEAGLFKGRQLAPSELENLDFSLEKRRAVNRAVLLLSYRARSEHEVSDRLKTAGFNPDIISEAISELRRLGYLNDEDFARSWTKSRMNSKLYGPKRIKQELRLKGIPDEIIAEKLEENTSPDEEYKLAKRLAETKLPTYKGLDKNASFRRLSQLLLRRGYTASIVYDVCKDVLFLDSKNP</sequence>
<organism evidence="9 10">
    <name type="scientific">Candidatus Aquicultor secundus</name>
    <dbReference type="NCBI Taxonomy" id="1973895"/>
    <lineage>
        <taxon>Bacteria</taxon>
        <taxon>Bacillati</taxon>
        <taxon>Actinomycetota</taxon>
        <taxon>Candidatus Aquicultoria</taxon>
        <taxon>Candidatus Aquicultorales</taxon>
        <taxon>Candidatus Aquicultoraceae</taxon>
        <taxon>Candidatus Aquicultor</taxon>
    </lineage>
</organism>
<dbReference type="Pfam" id="PF21982">
    <property type="entry name" value="RecX_HTH1"/>
    <property type="match status" value="1"/>
</dbReference>
<evidence type="ECO:0000259" key="6">
    <source>
        <dbReference type="Pfam" id="PF02631"/>
    </source>
</evidence>
<dbReference type="Pfam" id="PF02631">
    <property type="entry name" value="RecX_HTH2"/>
    <property type="match status" value="1"/>
</dbReference>
<dbReference type="Proteomes" id="UP000230956">
    <property type="component" value="Unassembled WGS sequence"/>
</dbReference>
<evidence type="ECO:0000256" key="1">
    <source>
        <dbReference type="ARBA" id="ARBA00004496"/>
    </source>
</evidence>
<feature type="domain" description="RecX first three-helical" evidence="8">
    <location>
        <begin position="67"/>
        <end position="106"/>
    </location>
</feature>
<dbReference type="InterPro" id="IPR036388">
    <property type="entry name" value="WH-like_DNA-bd_sf"/>
</dbReference>
<evidence type="ECO:0000256" key="2">
    <source>
        <dbReference type="ARBA" id="ARBA00009695"/>
    </source>
</evidence>
<comment type="caution">
    <text evidence="9">The sequence shown here is derived from an EMBL/GenBank/DDBJ whole genome shotgun (WGS) entry which is preliminary data.</text>
</comment>
<keyword evidence="4 5" id="KW-0963">Cytoplasm</keyword>
<evidence type="ECO:0000256" key="4">
    <source>
        <dbReference type="ARBA" id="ARBA00022490"/>
    </source>
</evidence>
<feature type="domain" description="RecX second three-helical" evidence="6">
    <location>
        <begin position="113"/>
        <end position="154"/>
    </location>
</feature>
<gene>
    <name evidence="5" type="primary">recX</name>
    <name evidence="9" type="ORF">COY37_09030</name>
</gene>
<feature type="domain" description="RecX third three-helical" evidence="7">
    <location>
        <begin position="161"/>
        <end position="207"/>
    </location>
</feature>
<accession>A0A2M7T668</accession>
<evidence type="ECO:0000256" key="3">
    <source>
        <dbReference type="ARBA" id="ARBA00018111"/>
    </source>
</evidence>
<dbReference type="InterPro" id="IPR053924">
    <property type="entry name" value="RecX_HTH_2nd"/>
</dbReference>
<proteinExistence type="inferred from homology"/>
<evidence type="ECO:0000259" key="8">
    <source>
        <dbReference type="Pfam" id="PF21982"/>
    </source>
</evidence>
<protein>
    <recommendedName>
        <fullName evidence="3 5">Regulatory protein RecX</fullName>
    </recommendedName>
</protein>
<dbReference type="InterPro" id="IPR003783">
    <property type="entry name" value="Regulatory_RecX"/>
</dbReference>
<dbReference type="AlphaFoldDB" id="A0A2M7T668"/>
<dbReference type="GO" id="GO:0006282">
    <property type="term" value="P:regulation of DNA repair"/>
    <property type="evidence" value="ECO:0007669"/>
    <property type="project" value="UniProtKB-UniRule"/>
</dbReference>
<evidence type="ECO:0000313" key="9">
    <source>
        <dbReference type="EMBL" id="PIZ36215.1"/>
    </source>
</evidence>
<dbReference type="EMBL" id="PFNG01000211">
    <property type="protein sequence ID" value="PIZ36215.1"/>
    <property type="molecule type" value="Genomic_DNA"/>
</dbReference>
<dbReference type="InterPro" id="IPR053925">
    <property type="entry name" value="RecX_HTH_3rd"/>
</dbReference>
<evidence type="ECO:0000259" key="7">
    <source>
        <dbReference type="Pfam" id="PF21981"/>
    </source>
</evidence>
<dbReference type="RefSeq" id="WP_286679275.1">
    <property type="nucleotide sequence ID" value="NZ_MNXI01000140.1"/>
</dbReference>
<comment type="similarity">
    <text evidence="2 5">Belongs to the RecX family.</text>
</comment>
<reference evidence="10" key="1">
    <citation type="submission" date="2017-09" db="EMBL/GenBank/DDBJ databases">
        <title>Depth-based differentiation of microbial function through sediment-hosted aquifers and enrichment of novel symbionts in the deep terrestrial subsurface.</title>
        <authorList>
            <person name="Probst A.J."/>
            <person name="Ladd B."/>
            <person name="Jarett J.K."/>
            <person name="Geller-Mcgrath D.E."/>
            <person name="Sieber C.M.K."/>
            <person name="Emerson J.B."/>
            <person name="Anantharaman K."/>
            <person name="Thomas B.C."/>
            <person name="Malmstrom R."/>
            <person name="Stieglmeier M."/>
            <person name="Klingl A."/>
            <person name="Woyke T."/>
            <person name="Ryan C.M."/>
            <person name="Banfield J.F."/>
        </authorList>
    </citation>
    <scope>NUCLEOTIDE SEQUENCE [LARGE SCALE GENOMIC DNA]</scope>
</reference>
<dbReference type="PANTHER" id="PTHR33602:SF1">
    <property type="entry name" value="REGULATORY PROTEIN RECX FAMILY PROTEIN"/>
    <property type="match status" value="1"/>
</dbReference>
<dbReference type="HAMAP" id="MF_01114">
    <property type="entry name" value="RecX"/>
    <property type="match status" value="1"/>
</dbReference>